<protein>
    <recommendedName>
        <fullName evidence="4">PPM-type phosphatase domain-containing protein</fullName>
    </recommendedName>
</protein>
<dbReference type="Pfam" id="PF00481">
    <property type="entry name" value="PP2C"/>
    <property type="match status" value="1"/>
</dbReference>
<dbReference type="InterPro" id="IPR036457">
    <property type="entry name" value="PPM-type-like_dom_sf"/>
</dbReference>
<evidence type="ECO:0000256" key="2">
    <source>
        <dbReference type="ARBA" id="ARBA00023136"/>
    </source>
</evidence>
<comment type="subcellular location">
    <subcellularLocation>
        <location evidence="1">Membrane</location>
    </subcellularLocation>
</comment>
<dbReference type="InterPro" id="IPR015655">
    <property type="entry name" value="PP2C"/>
</dbReference>
<dbReference type="CDD" id="cd00143">
    <property type="entry name" value="PP2Cc"/>
    <property type="match status" value="1"/>
</dbReference>
<keyword evidence="6" id="KW-1185">Reference proteome</keyword>
<feature type="region of interest" description="Disordered" evidence="3">
    <location>
        <begin position="415"/>
        <end position="436"/>
    </location>
</feature>
<dbReference type="EMBL" id="MPUH01000946">
    <property type="protein sequence ID" value="OMJ71907.1"/>
    <property type="molecule type" value="Genomic_DNA"/>
</dbReference>
<dbReference type="PANTHER" id="PTHR47992">
    <property type="entry name" value="PROTEIN PHOSPHATASE"/>
    <property type="match status" value="1"/>
</dbReference>
<sequence>MGNCMAQKSALSSQEDIEYLQEITVEVAERNSSGKVVRHNKLQFIATRPINQKTDIFLQERPIKVSGCILPGLNPHGDEKKCQDNYTYAFLNGLIFCGLFDGHGPVGEQVSAFGTKFCQKYFLQNTHMFEEKPKETLIHMLELCDKELHHEEIDYELSGSTAVIVLLSNNSIHTASLGDSRAVLGTISDMSFALPAPQNKYHRHFTVGRVLKPIPLTIDQKPNHEEEYVRIRSAGGIVEKIADVMGNTIGPYRVWKPKCDLPGLAMSRSIGDGVGKTIGVISTPVYHYFTLYAENDQYIVLASDGVWDVMENAEVITFIEKFKEKCESSIISDEYPARTINSSIARLVCEEARYRWLGLIEAEDVNIDDISCIVIDLSRRGISTESTKPERNVKAFQSLALGKNYQEHLENYIKSKEEQEDFSREKTEEDKNEEKN</sequence>
<evidence type="ECO:0000313" key="5">
    <source>
        <dbReference type="EMBL" id="OMJ71907.1"/>
    </source>
</evidence>
<dbReference type="AlphaFoldDB" id="A0A1R2B573"/>
<dbReference type="GO" id="GO:0004722">
    <property type="term" value="F:protein serine/threonine phosphatase activity"/>
    <property type="evidence" value="ECO:0007669"/>
    <property type="project" value="InterPro"/>
</dbReference>
<dbReference type="GO" id="GO:0016020">
    <property type="term" value="C:membrane"/>
    <property type="evidence" value="ECO:0007669"/>
    <property type="project" value="UniProtKB-SubCell"/>
</dbReference>
<organism evidence="5 6">
    <name type="scientific">Stentor coeruleus</name>
    <dbReference type="NCBI Taxonomy" id="5963"/>
    <lineage>
        <taxon>Eukaryota</taxon>
        <taxon>Sar</taxon>
        <taxon>Alveolata</taxon>
        <taxon>Ciliophora</taxon>
        <taxon>Postciliodesmatophora</taxon>
        <taxon>Heterotrichea</taxon>
        <taxon>Heterotrichida</taxon>
        <taxon>Stentoridae</taxon>
        <taxon>Stentor</taxon>
    </lineage>
</organism>
<evidence type="ECO:0000256" key="3">
    <source>
        <dbReference type="SAM" id="MobiDB-lite"/>
    </source>
</evidence>
<dbReference type="SMART" id="SM00332">
    <property type="entry name" value="PP2Cc"/>
    <property type="match status" value="1"/>
</dbReference>
<dbReference type="Gene3D" id="3.60.40.10">
    <property type="entry name" value="PPM-type phosphatase domain"/>
    <property type="match status" value="1"/>
</dbReference>
<proteinExistence type="predicted"/>
<gene>
    <name evidence="5" type="ORF">SteCoe_29763</name>
</gene>
<feature type="domain" description="PPM-type phosphatase" evidence="4">
    <location>
        <begin position="67"/>
        <end position="377"/>
    </location>
</feature>
<name>A0A1R2B573_9CILI</name>
<dbReference type="Proteomes" id="UP000187209">
    <property type="component" value="Unassembled WGS sequence"/>
</dbReference>
<evidence type="ECO:0000313" key="6">
    <source>
        <dbReference type="Proteomes" id="UP000187209"/>
    </source>
</evidence>
<dbReference type="PROSITE" id="PS51746">
    <property type="entry name" value="PPM_2"/>
    <property type="match status" value="1"/>
</dbReference>
<comment type="caution">
    <text evidence="5">The sequence shown here is derived from an EMBL/GenBank/DDBJ whole genome shotgun (WGS) entry which is preliminary data.</text>
</comment>
<evidence type="ECO:0000256" key="1">
    <source>
        <dbReference type="ARBA" id="ARBA00004370"/>
    </source>
</evidence>
<evidence type="ECO:0000259" key="4">
    <source>
        <dbReference type="PROSITE" id="PS51746"/>
    </source>
</evidence>
<dbReference type="InterPro" id="IPR001932">
    <property type="entry name" value="PPM-type_phosphatase-like_dom"/>
</dbReference>
<dbReference type="SUPFAM" id="SSF81606">
    <property type="entry name" value="PP2C-like"/>
    <property type="match status" value="1"/>
</dbReference>
<accession>A0A1R2B573</accession>
<keyword evidence="2" id="KW-0472">Membrane</keyword>
<reference evidence="5 6" key="1">
    <citation type="submission" date="2016-11" db="EMBL/GenBank/DDBJ databases">
        <title>The macronuclear genome of Stentor coeruleus: a giant cell with tiny introns.</title>
        <authorList>
            <person name="Slabodnick M."/>
            <person name="Ruby J.G."/>
            <person name="Reiff S.B."/>
            <person name="Swart E.C."/>
            <person name="Gosai S."/>
            <person name="Prabakaran S."/>
            <person name="Witkowska E."/>
            <person name="Larue G.E."/>
            <person name="Fisher S."/>
            <person name="Freeman R.M."/>
            <person name="Gunawardena J."/>
            <person name="Chu W."/>
            <person name="Stover N.A."/>
            <person name="Gregory B.D."/>
            <person name="Nowacki M."/>
            <person name="Derisi J."/>
            <person name="Roy S.W."/>
            <person name="Marshall W.F."/>
            <person name="Sood P."/>
        </authorList>
    </citation>
    <scope>NUCLEOTIDE SEQUENCE [LARGE SCALE GENOMIC DNA]</scope>
    <source>
        <strain evidence="5">WM001</strain>
    </source>
</reference>